<feature type="compositionally biased region" description="Basic and acidic residues" evidence="1">
    <location>
        <begin position="69"/>
        <end position="91"/>
    </location>
</feature>
<protein>
    <submittedName>
        <fullName evidence="2">Uncharacterized protein</fullName>
    </submittedName>
</protein>
<dbReference type="EMBL" id="PQGG01000027">
    <property type="protein sequence ID" value="POP52624.1"/>
    <property type="molecule type" value="Genomic_DNA"/>
</dbReference>
<evidence type="ECO:0000256" key="1">
    <source>
        <dbReference type="SAM" id="MobiDB-lite"/>
    </source>
</evidence>
<evidence type="ECO:0000313" key="3">
    <source>
        <dbReference type="Proteomes" id="UP000237222"/>
    </source>
</evidence>
<reference evidence="2" key="1">
    <citation type="submission" date="2018-01" db="EMBL/GenBank/DDBJ databases">
        <authorList>
            <person name="Yu X.-D."/>
        </authorList>
    </citation>
    <scope>NUCLEOTIDE SEQUENCE</scope>
    <source>
        <strain evidence="2">ZX-21</strain>
    </source>
</reference>
<dbReference type="Proteomes" id="UP000237222">
    <property type="component" value="Unassembled WGS sequence"/>
</dbReference>
<evidence type="ECO:0000313" key="2">
    <source>
        <dbReference type="EMBL" id="POP52624.1"/>
    </source>
</evidence>
<gene>
    <name evidence="2" type="ORF">C0068_11135</name>
</gene>
<accession>A0A2S4HF52</accession>
<sequence length="91" mass="10262">MIQGRFSNGKRKKIYNADVFSSDLKRYQLETLSNSPSEAYSEMVALAAEEGITLIRLIEIYAGNLSDRQPSDHPVLLHHETTDDKPLLGQQ</sequence>
<feature type="region of interest" description="Disordered" evidence="1">
    <location>
        <begin position="68"/>
        <end position="91"/>
    </location>
</feature>
<comment type="caution">
    <text evidence="2">The sequence shown here is derived from an EMBL/GenBank/DDBJ whole genome shotgun (WGS) entry which is preliminary data.</text>
</comment>
<proteinExistence type="predicted"/>
<dbReference type="AlphaFoldDB" id="A0A2S4HF52"/>
<organism evidence="2 3">
    <name type="scientific">Zhongshania marina</name>
    <dbReference type="NCBI Taxonomy" id="2304603"/>
    <lineage>
        <taxon>Bacteria</taxon>
        <taxon>Pseudomonadati</taxon>
        <taxon>Pseudomonadota</taxon>
        <taxon>Gammaproteobacteria</taxon>
        <taxon>Cellvibrionales</taxon>
        <taxon>Spongiibacteraceae</taxon>
        <taxon>Zhongshania</taxon>
    </lineage>
</organism>
<name>A0A2S4HF52_9GAMM</name>